<dbReference type="GO" id="GO:0003676">
    <property type="term" value="F:nucleic acid binding"/>
    <property type="evidence" value="ECO:0007669"/>
    <property type="project" value="InterPro"/>
</dbReference>
<dbReference type="AlphaFoldDB" id="A0AAX2JDR1"/>
<evidence type="ECO:0000259" key="6">
    <source>
        <dbReference type="Pfam" id="PF01368"/>
    </source>
</evidence>
<evidence type="ECO:0000313" key="9">
    <source>
        <dbReference type="EMBL" id="SQJ09642.1"/>
    </source>
</evidence>
<dbReference type="GO" id="GO:0006310">
    <property type="term" value="P:DNA recombination"/>
    <property type="evidence" value="ECO:0007669"/>
    <property type="project" value="InterPro"/>
</dbReference>
<feature type="domain" description="RecJ OB" evidence="8">
    <location>
        <begin position="457"/>
        <end position="564"/>
    </location>
</feature>
<accession>A0AAX2JDR1</accession>
<evidence type="ECO:0000256" key="4">
    <source>
        <dbReference type="ARBA" id="ARBA00022801"/>
    </source>
</evidence>
<dbReference type="InterPro" id="IPR051673">
    <property type="entry name" value="SSDNA_exonuclease_RecJ"/>
</dbReference>
<dbReference type="Pfam" id="PF17768">
    <property type="entry name" value="RecJ_OB"/>
    <property type="match status" value="1"/>
</dbReference>
<dbReference type="Pfam" id="PF02272">
    <property type="entry name" value="DHHA1"/>
    <property type="match status" value="1"/>
</dbReference>
<dbReference type="RefSeq" id="WP_005981318.1">
    <property type="nucleotide sequence ID" value="NZ_CABKNW010000005.1"/>
</dbReference>
<dbReference type="Pfam" id="PF01368">
    <property type="entry name" value="DHH"/>
    <property type="match status" value="1"/>
</dbReference>
<dbReference type="PANTHER" id="PTHR30255">
    <property type="entry name" value="SINGLE-STRANDED-DNA-SPECIFIC EXONUCLEASE RECJ"/>
    <property type="match status" value="1"/>
</dbReference>
<reference evidence="9 10" key="1">
    <citation type="submission" date="2018-06" db="EMBL/GenBank/DDBJ databases">
        <authorList>
            <consortium name="Pathogen Informatics"/>
            <person name="Doyle S."/>
        </authorList>
    </citation>
    <scope>NUCLEOTIDE SEQUENCE [LARGE SCALE GENOMIC DNA]</scope>
    <source>
        <strain evidence="9 10">NCTC12112</strain>
    </source>
</reference>
<dbReference type="GO" id="GO:0008409">
    <property type="term" value="F:5'-3' exonuclease activity"/>
    <property type="evidence" value="ECO:0007669"/>
    <property type="project" value="InterPro"/>
</dbReference>
<evidence type="ECO:0000256" key="2">
    <source>
        <dbReference type="ARBA" id="ARBA00019841"/>
    </source>
</evidence>
<evidence type="ECO:0000256" key="5">
    <source>
        <dbReference type="ARBA" id="ARBA00022839"/>
    </source>
</evidence>
<dbReference type="GO" id="GO:0006281">
    <property type="term" value="P:DNA repair"/>
    <property type="evidence" value="ECO:0007669"/>
    <property type="project" value="InterPro"/>
</dbReference>
<dbReference type="NCBIfam" id="TIGR00644">
    <property type="entry name" value="recJ"/>
    <property type="match status" value="1"/>
</dbReference>
<dbReference type="PANTHER" id="PTHR30255:SF2">
    <property type="entry name" value="SINGLE-STRANDED-DNA-SPECIFIC EXONUCLEASE RECJ"/>
    <property type="match status" value="1"/>
</dbReference>
<evidence type="ECO:0000259" key="7">
    <source>
        <dbReference type="Pfam" id="PF02272"/>
    </source>
</evidence>
<feature type="domain" description="DHHA1" evidence="7">
    <location>
        <begin position="348"/>
        <end position="443"/>
    </location>
</feature>
<evidence type="ECO:0000313" key="10">
    <source>
        <dbReference type="Proteomes" id="UP000249008"/>
    </source>
</evidence>
<proteinExistence type="inferred from homology"/>
<evidence type="ECO:0000259" key="8">
    <source>
        <dbReference type="Pfam" id="PF17768"/>
    </source>
</evidence>
<dbReference type="InterPro" id="IPR003156">
    <property type="entry name" value="DHHA1_dom"/>
</dbReference>
<dbReference type="KEGG" id="ful:C4N20_02200"/>
<evidence type="ECO:0000256" key="3">
    <source>
        <dbReference type="ARBA" id="ARBA00022722"/>
    </source>
</evidence>
<organism evidence="9 10">
    <name type="scientific">Fusobacterium ulcerans</name>
    <dbReference type="NCBI Taxonomy" id="861"/>
    <lineage>
        <taxon>Bacteria</taxon>
        <taxon>Fusobacteriati</taxon>
        <taxon>Fusobacteriota</taxon>
        <taxon>Fusobacteriia</taxon>
        <taxon>Fusobacteriales</taxon>
        <taxon>Fusobacteriaceae</taxon>
        <taxon>Fusobacterium</taxon>
    </lineage>
</organism>
<dbReference type="InterPro" id="IPR041122">
    <property type="entry name" value="RecJ_OB"/>
</dbReference>
<dbReference type="EMBL" id="LS483487">
    <property type="protein sequence ID" value="SQJ09642.1"/>
    <property type="molecule type" value="Genomic_DNA"/>
</dbReference>
<dbReference type="Proteomes" id="UP000249008">
    <property type="component" value="Chromosome 1"/>
</dbReference>
<dbReference type="Gene3D" id="3.10.310.30">
    <property type="match status" value="1"/>
</dbReference>
<comment type="similarity">
    <text evidence="1">Belongs to the RecJ family.</text>
</comment>
<dbReference type="InterPro" id="IPR038763">
    <property type="entry name" value="DHH_sf"/>
</dbReference>
<protein>
    <recommendedName>
        <fullName evidence="2">Single-stranded-DNA-specific exonuclease RecJ</fullName>
    </recommendedName>
</protein>
<dbReference type="GeneID" id="78453603"/>
<keyword evidence="5 9" id="KW-0269">Exonuclease</keyword>
<dbReference type="Gene3D" id="3.90.1640.30">
    <property type="match status" value="1"/>
</dbReference>
<dbReference type="InterPro" id="IPR001667">
    <property type="entry name" value="DDH_dom"/>
</dbReference>
<feature type="domain" description="DDH" evidence="6">
    <location>
        <begin position="80"/>
        <end position="227"/>
    </location>
</feature>
<sequence length="860" mass="99308">MRNTRWVYKDNSLKNNKDIQTLNLDKDILNLLYNRNITEKEEIKNFLDVNIKNIADPFSLKDVDKAVKRLTQAKENNETVWVYGDYDVDGITSVSLCYLALSELGINVKYYIPLRDEGYGLNMEAIDHIKSEGGTLIITVDCGISSHKEIAHAASLGIDMIVTDHHEINNGNPEALAVINPKREDNDYEFKYLAGVGTAFMMISAFFKTLGKEEEVYKYLDIVAIGTVADIVPLLKENRIFVKEGLEHLKRSRWLGLNMLIKKIFEDHDIRKFNTYDIGFIIAPIFNAVGRLEDAKKAVELFIEKDHRVCSASIKDLLEKNSERKEIQEEIFQKAIEKVENEKLYENSVLIVGEEGFHHGVIGIVASKILDRYYKPTIIMEIKPDEGIATASCRSIEGFNIIEAINNFSDLLIKYGGHSGAAGFSIKIENIEEFSRKLNEYAENAMEDSTLIKPVKVDKPLPFYKISYDFLDKISLLEPFGFGNPSPLFSLDNCQFDGLRLIGKDKKHLMMNIIKNGNEIRNCVWFNSDDVFEDLVNLRNIDIAFKLKLETYKDRYQYKMYVEDIRETIHTSNEVENIFDLYDIQFPIETVIYTRRKMESPKIRLTFSDQGITVANDRTYLGTLDSQTEFILSSLKEMYNVEFSAAVKDVIMKDENYNVHILIDKDYTFSSYAIKQSELFKDIKNFLIKDFNYNCIQKKTLASVFKDKNNTITIMERGRGIETIIQTIGLYYKNINEKALLVTKENISKKTISSIGIGDKFVEGYDFYIFLNPEKSEIEKYKDKKILIITEYKSFNIDGFSNIVDDYDIPQNIRFVSEEELKDKNIIFSKKLPLDKKIQVIKNLKTYLEVYSTKDILPYL</sequence>
<keyword evidence="4 9" id="KW-0378">Hydrolase</keyword>
<gene>
    <name evidence="9" type="primary">recJ_2</name>
    <name evidence="9" type="ORF">NCTC12112_02322</name>
</gene>
<name>A0AAX2JDR1_9FUSO</name>
<keyword evidence="3" id="KW-0540">Nuclease</keyword>
<evidence type="ECO:0000256" key="1">
    <source>
        <dbReference type="ARBA" id="ARBA00005915"/>
    </source>
</evidence>
<dbReference type="InterPro" id="IPR004610">
    <property type="entry name" value="RecJ"/>
</dbReference>
<dbReference type="SUPFAM" id="SSF64182">
    <property type="entry name" value="DHH phosphoesterases"/>
    <property type="match status" value="1"/>
</dbReference>